<evidence type="ECO:0000313" key="3">
    <source>
        <dbReference type="Proteomes" id="UP000014420"/>
    </source>
</evidence>
<dbReference type="GeneID" id="15957228"/>
<sequence length="82" mass="9407">MNSDYNFDEYYDCLMTIEIAAKMASLDRRPVNATIRGCWKVVKARMSNAKNIAIFDGLCKQPFPEGALKMLRRQLDMIASQQ</sequence>
<gene>
    <name evidence="2" type="ORF">Eta_002</name>
</gene>
<dbReference type="Proteomes" id="UP000014420">
    <property type="component" value="Segment"/>
</dbReference>
<evidence type="ECO:0000313" key="2">
    <source>
        <dbReference type="EMBL" id="AGN89448.1"/>
    </source>
</evidence>
<protein>
    <recommendedName>
        <fullName evidence="1">DUF7740 domain-containing protein</fullName>
    </recommendedName>
</protein>
<proteinExistence type="predicted"/>
<dbReference type="OrthoDB" id="27366at10239"/>
<organism evidence="2 3">
    <name type="scientific">Serratia phage Eta</name>
    <dbReference type="NCBI Taxonomy" id="1282995"/>
    <lineage>
        <taxon>Viruses</taxon>
        <taxon>Duplodnaviria</taxon>
        <taxon>Heunggongvirae</taxon>
        <taxon>Uroviricota</taxon>
        <taxon>Caudoviricetes</taxon>
        <taxon>Sarkviridae</taxon>
        <taxon>Seretavirus</taxon>
        <taxon>Seretavirus eta</taxon>
    </lineage>
</organism>
<dbReference type="KEGG" id="vg:15957228"/>
<feature type="domain" description="DUF7740" evidence="1">
    <location>
        <begin position="8"/>
        <end position="76"/>
    </location>
</feature>
<accession>R9VWA3</accession>
<dbReference type="InterPro" id="IPR056642">
    <property type="entry name" value="DUF7740"/>
</dbReference>
<keyword evidence="3" id="KW-1185">Reference proteome</keyword>
<evidence type="ECO:0000259" key="1">
    <source>
        <dbReference type="Pfam" id="PF24886"/>
    </source>
</evidence>
<dbReference type="RefSeq" id="YP_008130286.1">
    <property type="nucleotide sequence ID" value="NC_021563.1"/>
</dbReference>
<dbReference type="EMBL" id="KC460990">
    <property type="protein sequence ID" value="AGN89448.1"/>
    <property type="molecule type" value="Genomic_DNA"/>
</dbReference>
<reference evidence="2 3" key="1">
    <citation type="journal article" date="2014" name="Virol. J.">
        <title>The genome and proteome of Serratia bacteriophage ? which forms unstable lysogens.</title>
        <authorList>
            <person name="Denyes J.M."/>
            <person name="Krell P.J."/>
            <person name="Manderville R.A."/>
            <person name="Ackermann H.W."/>
            <person name="She Y.M."/>
            <person name="Kropinski A.M."/>
        </authorList>
    </citation>
    <scope>NUCLEOTIDE SEQUENCE [LARGE SCALE GENOMIC DNA]</scope>
</reference>
<dbReference type="Pfam" id="PF24886">
    <property type="entry name" value="DUF7740"/>
    <property type="match status" value="1"/>
</dbReference>
<name>R9VWA3_9CAUD</name>